<feature type="transmembrane region" description="Helical" evidence="6">
    <location>
        <begin position="43"/>
        <end position="61"/>
    </location>
</feature>
<comment type="subcellular location">
    <subcellularLocation>
        <location evidence="1">Membrane</location>
        <topology evidence="1">Multi-pass membrane protein</topology>
    </subcellularLocation>
</comment>
<proteinExistence type="inferred from homology"/>
<gene>
    <name evidence="7" type="ORF">DWU99_11140</name>
</gene>
<evidence type="ECO:0000256" key="5">
    <source>
        <dbReference type="ARBA" id="ARBA00023136"/>
    </source>
</evidence>
<evidence type="ECO:0000256" key="4">
    <source>
        <dbReference type="ARBA" id="ARBA00022989"/>
    </source>
</evidence>
<evidence type="ECO:0000256" key="3">
    <source>
        <dbReference type="ARBA" id="ARBA00022692"/>
    </source>
</evidence>
<evidence type="ECO:0000256" key="2">
    <source>
        <dbReference type="ARBA" id="ARBA00007375"/>
    </source>
</evidence>
<evidence type="ECO:0000256" key="6">
    <source>
        <dbReference type="SAM" id="Phobius"/>
    </source>
</evidence>
<dbReference type="GO" id="GO:0016020">
    <property type="term" value="C:membrane"/>
    <property type="evidence" value="ECO:0007669"/>
    <property type="project" value="UniProtKB-SubCell"/>
</dbReference>
<feature type="transmembrane region" description="Helical" evidence="6">
    <location>
        <begin position="73"/>
        <end position="89"/>
    </location>
</feature>
<accession>A0A370X7D5</accession>
<sequence length="245" mass="26396">MSAVSSTHASPASGRRLLLIVVLAAGAIVGSLATSGGADAWHGLHWLCKPLATFAIFMMAWRVAWPVSVMYRRYMLVGIAFCLLGDILLMLPVDLFVPGLVSFLLAHGWFIAAFSSDVRFAVRWWPWLVCLAFGAGMAALLWPGMAPAMRAPVLLYICVLTTMAGQALGRALWLRTQGDARAISAGYGGLGALLFMASDSLLAWDRFRTSLPWSALYILATYYAALWLIARSVERGPTALTGGQG</sequence>
<keyword evidence="8" id="KW-1185">Reference proteome</keyword>
<protein>
    <submittedName>
        <fullName evidence="7">Lysoplasmalogenase</fullName>
    </submittedName>
</protein>
<dbReference type="OrthoDB" id="5592477at2"/>
<evidence type="ECO:0000313" key="8">
    <source>
        <dbReference type="Proteomes" id="UP000255334"/>
    </source>
</evidence>
<feature type="transmembrane region" description="Helical" evidence="6">
    <location>
        <begin position="95"/>
        <end position="112"/>
    </location>
</feature>
<evidence type="ECO:0000313" key="7">
    <source>
        <dbReference type="EMBL" id="RDS84288.1"/>
    </source>
</evidence>
<dbReference type="AlphaFoldDB" id="A0A370X7D5"/>
<comment type="similarity">
    <text evidence="2">Belongs to the TMEM86 family.</text>
</comment>
<keyword evidence="4 6" id="KW-1133">Transmembrane helix</keyword>
<dbReference type="InterPro" id="IPR012506">
    <property type="entry name" value="TMEM86B-like"/>
</dbReference>
<feature type="transmembrane region" description="Helical" evidence="6">
    <location>
        <begin position="154"/>
        <end position="173"/>
    </location>
</feature>
<evidence type="ECO:0000256" key="1">
    <source>
        <dbReference type="ARBA" id="ARBA00004141"/>
    </source>
</evidence>
<feature type="transmembrane region" description="Helical" evidence="6">
    <location>
        <begin position="185"/>
        <end position="204"/>
    </location>
</feature>
<feature type="transmembrane region" description="Helical" evidence="6">
    <location>
        <begin position="124"/>
        <end position="142"/>
    </location>
</feature>
<dbReference type="PANTHER" id="PTHR31885:SF6">
    <property type="entry name" value="GH04784P"/>
    <property type="match status" value="1"/>
</dbReference>
<comment type="caution">
    <text evidence="7">The sequence shown here is derived from an EMBL/GenBank/DDBJ whole genome shotgun (WGS) entry which is preliminary data.</text>
</comment>
<dbReference type="Proteomes" id="UP000255334">
    <property type="component" value="Unassembled WGS sequence"/>
</dbReference>
<keyword evidence="5 6" id="KW-0472">Membrane</keyword>
<dbReference type="EMBL" id="QRBF01000003">
    <property type="protein sequence ID" value="RDS84288.1"/>
    <property type="molecule type" value="Genomic_DNA"/>
</dbReference>
<dbReference type="RefSeq" id="WP_115478089.1">
    <property type="nucleotide sequence ID" value="NZ_QRBF01000003.1"/>
</dbReference>
<organism evidence="7 8">
    <name type="scientific">Dyella psychrodurans</name>
    <dbReference type="NCBI Taxonomy" id="1927960"/>
    <lineage>
        <taxon>Bacteria</taxon>
        <taxon>Pseudomonadati</taxon>
        <taxon>Pseudomonadota</taxon>
        <taxon>Gammaproteobacteria</taxon>
        <taxon>Lysobacterales</taxon>
        <taxon>Rhodanobacteraceae</taxon>
        <taxon>Dyella</taxon>
    </lineage>
</organism>
<keyword evidence="3 6" id="KW-0812">Transmembrane</keyword>
<dbReference type="GO" id="GO:0016787">
    <property type="term" value="F:hydrolase activity"/>
    <property type="evidence" value="ECO:0007669"/>
    <property type="project" value="TreeGrafter"/>
</dbReference>
<feature type="transmembrane region" description="Helical" evidence="6">
    <location>
        <begin position="210"/>
        <end position="230"/>
    </location>
</feature>
<name>A0A370X7D5_9GAMM</name>
<dbReference type="PANTHER" id="PTHR31885">
    <property type="entry name" value="GH04784P"/>
    <property type="match status" value="1"/>
</dbReference>
<dbReference type="Pfam" id="PF07947">
    <property type="entry name" value="YhhN"/>
    <property type="match status" value="1"/>
</dbReference>
<reference evidence="7 8" key="1">
    <citation type="submission" date="2018-07" db="EMBL/GenBank/DDBJ databases">
        <title>Dyella monticola sp. nov. and Dyella psychrodurans sp. nov. isolated from monsoon evergreen broad-leaved forest soil of Dinghu Mountain, China.</title>
        <authorList>
            <person name="Gao Z."/>
            <person name="Qiu L."/>
        </authorList>
    </citation>
    <scope>NUCLEOTIDE SEQUENCE [LARGE SCALE GENOMIC DNA]</scope>
    <source>
        <strain evidence="7 8">4MSK11</strain>
    </source>
</reference>